<dbReference type="AlphaFoldDB" id="M0CX83"/>
<dbReference type="Gene3D" id="3.10.28.10">
    <property type="entry name" value="Homing endonucleases"/>
    <property type="match status" value="1"/>
</dbReference>
<evidence type="ECO:0000259" key="1">
    <source>
        <dbReference type="PROSITE" id="PS50819"/>
    </source>
</evidence>
<evidence type="ECO:0000313" key="3">
    <source>
        <dbReference type="Proteomes" id="UP000011513"/>
    </source>
</evidence>
<name>M0CX83_HALPD</name>
<dbReference type="Proteomes" id="UP000011513">
    <property type="component" value="Unassembled WGS sequence"/>
</dbReference>
<comment type="caution">
    <text evidence="2">The sequence shown here is derived from an EMBL/GenBank/DDBJ whole genome shotgun (WGS) entry which is preliminary data.</text>
</comment>
<sequence length="379" mass="43528">MTTAGPVSVEHLSLNDEVYTLDLSTGITKCKPVTDISRVETDQIVRLQGKRFDFSLAPDHRVPYRTKAVLPTQVTSAVKLSTQRYYKFVNEWQVIQRQKLETADVTEYADDYQICAETDLHGNTFRAALPDSCRPVQRNRDIGYSFDAETFEQYREEIESVAIETGIREGKNQRRQPFRFDGDDFVEFLGWFVTEGNVYWSKQRRTASVQIAQKTEKYRTQIKALLERMGFVVRTRPNGFRFGSYFYGQLLTDLCGKDSHSKRLPDLVWSLSCDQKQLLLDTLIDGDGNEHGVYYTASEELAGDVLRLCIELGHKPRYTIRRGVYQIFIKEVNDGFDSTIHLTTVEANTELYQLTVEDFPIVMAGRHGKFQWVGVSSVS</sequence>
<organism evidence="2 3">
    <name type="scientific">Halogeometricum pallidum JCM 14848</name>
    <dbReference type="NCBI Taxonomy" id="1227487"/>
    <lineage>
        <taxon>Archaea</taxon>
        <taxon>Methanobacteriati</taxon>
        <taxon>Methanobacteriota</taxon>
        <taxon>Stenosarchaea group</taxon>
        <taxon>Halobacteria</taxon>
        <taxon>Halobacteriales</taxon>
        <taxon>Haloferacaceae</taxon>
        <taxon>Halogeometricum</taxon>
    </lineage>
</organism>
<dbReference type="GO" id="GO:0004519">
    <property type="term" value="F:endonuclease activity"/>
    <property type="evidence" value="ECO:0007669"/>
    <property type="project" value="InterPro"/>
</dbReference>
<dbReference type="InterPro" id="IPR036844">
    <property type="entry name" value="Hint_dom_sf"/>
</dbReference>
<dbReference type="InParanoid" id="M0CX83"/>
<feature type="domain" description="DOD-type homing endonuclease" evidence="1">
    <location>
        <begin position="188"/>
        <end position="314"/>
    </location>
</feature>
<dbReference type="EMBL" id="AOIV01000041">
    <property type="protein sequence ID" value="ELZ27027.1"/>
    <property type="molecule type" value="Genomic_DNA"/>
</dbReference>
<dbReference type="InterPro" id="IPR004042">
    <property type="entry name" value="Intein_endonuc_central"/>
</dbReference>
<dbReference type="InterPro" id="IPR027434">
    <property type="entry name" value="Homing_endonucl"/>
</dbReference>
<protein>
    <submittedName>
        <fullName evidence="2">DNA polymerase B elongation subunit</fullName>
    </submittedName>
</protein>
<dbReference type="InterPro" id="IPR004860">
    <property type="entry name" value="LAGLIDADG_dom"/>
</dbReference>
<gene>
    <name evidence="2" type="ORF">C474_16794</name>
</gene>
<reference evidence="2 3" key="1">
    <citation type="journal article" date="2014" name="PLoS Genet.">
        <title>Phylogenetically driven sequencing of extremely halophilic archaea reveals strategies for static and dynamic osmo-response.</title>
        <authorList>
            <person name="Becker E.A."/>
            <person name="Seitzer P.M."/>
            <person name="Tritt A."/>
            <person name="Larsen D."/>
            <person name="Krusor M."/>
            <person name="Yao A.I."/>
            <person name="Wu D."/>
            <person name="Madern D."/>
            <person name="Eisen J.A."/>
            <person name="Darling A.E."/>
            <person name="Facciotti M.T."/>
        </authorList>
    </citation>
    <scope>NUCLEOTIDE SEQUENCE [LARGE SCALE GENOMIC DNA]</scope>
    <source>
        <strain evidence="2 3">JCM 14848</strain>
    </source>
</reference>
<proteinExistence type="predicted"/>
<dbReference type="PROSITE" id="PS50819">
    <property type="entry name" value="INTEIN_ENDONUCLEASE"/>
    <property type="match status" value="1"/>
</dbReference>
<dbReference type="eggNOG" id="arCOG03145">
    <property type="taxonomic scope" value="Archaea"/>
</dbReference>
<dbReference type="SUPFAM" id="SSF51294">
    <property type="entry name" value="Hedgehog/intein (Hint) domain"/>
    <property type="match status" value="1"/>
</dbReference>
<dbReference type="Pfam" id="PF14528">
    <property type="entry name" value="LAGLIDADG_3"/>
    <property type="match status" value="1"/>
</dbReference>
<dbReference type="SUPFAM" id="SSF55608">
    <property type="entry name" value="Homing endonucleases"/>
    <property type="match status" value="1"/>
</dbReference>
<keyword evidence="3" id="KW-1185">Reference proteome</keyword>
<accession>M0CX83</accession>
<evidence type="ECO:0000313" key="2">
    <source>
        <dbReference type="EMBL" id="ELZ27027.1"/>
    </source>
</evidence>